<evidence type="ECO:0000256" key="2">
    <source>
        <dbReference type="PROSITE-ProRule" id="PRU00335"/>
    </source>
</evidence>
<dbReference type="Pfam" id="PF00440">
    <property type="entry name" value="TetR_N"/>
    <property type="match status" value="1"/>
</dbReference>
<evidence type="ECO:0000313" key="6">
    <source>
        <dbReference type="Proteomes" id="UP000549616"/>
    </source>
</evidence>
<dbReference type="PROSITE" id="PS50977">
    <property type="entry name" value="HTH_TETR_2"/>
    <property type="match status" value="1"/>
</dbReference>
<dbReference type="EMBL" id="JACCFK010000001">
    <property type="protein sequence ID" value="NYI86893.1"/>
    <property type="molecule type" value="Genomic_DNA"/>
</dbReference>
<feature type="region of interest" description="Disordered" evidence="3">
    <location>
        <begin position="18"/>
        <end position="39"/>
    </location>
</feature>
<proteinExistence type="predicted"/>
<dbReference type="PRINTS" id="PR00455">
    <property type="entry name" value="HTHTETR"/>
</dbReference>
<feature type="compositionally biased region" description="Low complexity" evidence="3">
    <location>
        <begin position="218"/>
        <end position="228"/>
    </location>
</feature>
<gene>
    <name evidence="5" type="ORF">HNR02_000216</name>
</gene>
<keyword evidence="1 2" id="KW-0238">DNA-binding</keyword>
<dbReference type="PANTHER" id="PTHR30328">
    <property type="entry name" value="TRANSCRIPTIONAL REPRESSOR"/>
    <property type="match status" value="1"/>
</dbReference>
<keyword evidence="6" id="KW-1185">Reference proteome</keyword>
<name>A0A853AW12_9PSEU</name>
<feature type="DNA-binding region" description="H-T-H motif" evidence="2">
    <location>
        <begin position="60"/>
        <end position="79"/>
    </location>
</feature>
<feature type="region of interest" description="Disordered" evidence="3">
    <location>
        <begin position="209"/>
        <end position="278"/>
    </location>
</feature>
<accession>A0A853AW12</accession>
<dbReference type="RefSeq" id="WP_179771359.1">
    <property type="nucleotide sequence ID" value="NZ_JACCFK010000001.1"/>
</dbReference>
<evidence type="ECO:0000256" key="1">
    <source>
        <dbReference type="ARBA" id="ARBA00023125"/>
    </source>
</evidence>
<sequence>MPTACAWRSADWAEWQDERITTKRRAPAPEERQRDAERTKGRIVDAAVAEFSAKGFAGARVSEIARRAGVNQQLIAYCFDSKEGLYREIGRRWRAREAAEFPENMDFAELIRGYVKASVDPALGGRLLAWDGLADTGEDDPERDARLRQEVELARRRQEAGELDERLDPAALVLMSMGSRCCPAKSDPSADFAHGNVELAAGNAELARHAHAKPPPGNETRPTTRTTPLPQPDPQPPRQPNTERTGSGGRTPGRASAHGPGVAKRSPAPPAAPSAKPA</sequence>
<evidence type="ECO:0000256" key="3">
    <source>
        <dbReference type="SAM" id="MobiDB-lite"/>
    </source>
</evidence>
<dbReference type="PANTHER" id="PTHR30328:SF54">
    <property type="entry name" value="HTH-TYPE TRANSCRIPTIONAL REPRESSOR SCO4008"/>
    <property type="match status" value="1"/>
</dbReference>
<comment type="caution">
    <text evidence="5">The sequence shown here is derived from an EMBL/GenBank/DDBJ whole genome shotgun (WGS) entry which is preliminary data.</text>
</comment>
<evidence type="ECO:0000259" key="4">
    <source>
        <dbReference type="PROSITE" id="PS50977"/>
    </source>
</evidence>
<dbReference type="InterPro" id="IPR009057">
    <property type="entry name" value="Homeodomain-like_sf"/>
</dbReference>
<feature type="domain" description="HTH tetR-type" evidence="4">
    <location>
        <begin position="37"/>
        <end position="97"/>
    </location>
</feature>
<dbReference type="SUPFAM" id="SSF46689">
    <property type="entry name" value="Homeodomain-like"/>
    <property type="match status" value="1"/>
</dbReference>
<dbReference type="Gene3D" id="1.10.357.10">
    <property type="entry name" value="Tetracycline Repressor, domain 2"/>
    <property type="match status" value="1"/>
</dbReference>
<dbReference type="GO" id="GO:0003677">
    <property type="term" value="F:DNA binding"/>
    <property type="evidence" value="ECO:0007669"/>
    <property type="project" value="UniProtKB-UniRule"/>
</dbReference>
<dbReference type="GO" id="GO:0006355">
    <property type="term" value="P:regulation of DNA-templated transcription"/>
    <property type="evidence" value="ECO:0007669"/>
    <property type="project" value="UniProtKB-ARBA"/>
</dbReference>
<dbReference type="InterPro" id="IPR001647">
    <property type="entry name" value="HTH_TetR"/>
</dbReference>
<dbReference type="InterPro" id="IPR050109">
    <property type="entry name" value="HTH-type_TetR-like_transc_reg"/>
</dbReference>
<feature type="compositionally biased region" description="Pro residues" evidence="3">
    <location>
        <begin position="229"/>
        <end position="239"/>
    </location>
</feature>
<reference evidence="5 6" key="1">
    <citation type="submission" date="2020-07" db="EMBL/GenBank/DDBJ databases">
        <title>Sequencing the genomes of 1000 actinobacteria strains.</title>
        <authorList>
            <person name="Klenk H.-P."/>
        </authorList>
    </citation>
    <scope>NUCLEOTIDE SEQUENCE [LARGE SCALE GENOMIC DNA]</scope>
    <source>
        <strain evidence="5 6">DSM 104006</strain>
    </source>
</reference>
<dbReference type="Proteomes" id="UP000549616">
    <property type="component" value="Unassembled WGS sequence"/>
</dbReference>
<evidence type="ECO:0000313" key="5">
    <source>
        <dbReference type="EMBL" id="NYI86893.1"/>
    </source>
</evidence>
<protein>
    <submittedName>
        <fullName evidence="5">AcrR family transcriptional regulator</fullName>
    </submittedName>
</protein>
<dbReference type="AlphaFoldDB" id="A0A853AW12"/>
<organism evidence="5 6">
    <name type="scientific">Amycolatopsis endophytica</name>
    <dbReference type="NCBI Taxonomy" id="860233"/>
    <lineage>
        <taxon>Bacteria</taxon>
        <taxon>Bacillati</taxon>
        <taxon>Actinomycetota</taxon>
        <taxon>Actinomycetes</taxon>
        <taxon>Pseudonocardiales</taxon>
        <taxon>Pseudonocardiaceae</taxon>
        <taxon>Amycolatopsis</taxon>
    </lineage>
</organism>